<dbReference type="Pfam" id="PF00005">
    <property type="entry name" value="ABC_tran"/>
    <property type="match status" value="2"/>
</dbReference>
<dbReference type="PANTHER" id="PTHR42855:SF1">
    <property type="entry name" value="ABC TRANSPORTER DOMAIN-CONTAINING PROTEIN"/>
    <property type="match status" value="1"/>
</dbReference>
<gene>
    <name evidence="5" type="primary">yfmR</name>
    <name evidence="5" type="ORF">J1TS3_30000</name>
</gene>
<dbReference type="InterPro" id="IPR017871">
    <property type="entry name" value="ABC_transporter-like_CS"/>
</dbReference>
<dbReference type="RefSeq" id="WP_033370019.1">
    <property type="nucleotide sequence ID" value="NZ_BOQT01000011.1"/>
</dbReference>
<reference evidence="5 6" key="1">
    <citation type="submission" date="2021-03" db="EMBL/GenBank/DDBJ databases">
        <title>Antimicrobial resistance genes in bacteria isolated from Japanese honey, and their potential for conferring macrolide and lincosamide resistance in the American foulbrood pathogen Paenibacillus larvae.</title>
        <authorList>
            <person name="Okamoto M."/>
            <person name="Kumagai M."/>
            <person name="Kanamori H."/>
            <person name="Takamatsu D."/>
        </authorList>
    </citation>
    <scope>NUCLEOTIDE SEQUENCE [LARGE SCALE GENOMIC DNA]</scope>
    <source>
        <strain evidence="5 6">J1TS3</strain>
    </source>
</reference>
<name>A0ABQ4K8E6_9BACI</name>
<dbReference type="PANTHER" id="PTHR42855">
    <property type="entry name" value="ABC TRANSPORTER ATP-BINDING SUBUNIT"/>
    <property type="match status" value="1"/>
</dbReference>
<evidence type="ECO:0000313" key="5">
    <source>
        <dbReference type="EMBL" id="GIN21866.1"/>
    </source>
</evidence>
<feature type="coiled-coil region" evidence="3">
    <location>
        <begin position="563"/>
        <end position="618"/>
    </location>
</feature>
<dbReference type="CDD" id="cd03221">
    <property type="entry name" value="ABCF_EF-3"/>
    <property type="match status" value="2"/>
</dbReference>
<dbReference type="InterPro" id="IPR003593">
    <property type="entry name" value="AAA+_ATPase"/>
</dbReference>
<dbReference type="InterPro" id="IPR032524">
    <property type="entry name" value="ABC_tran_C"/>
</dbReference>
<dbReference type="InterPro" id="IPR003439">
    <property type="entry name" value="ABC_transporter-like_ATP-bd"/>
</dbReference>
<dbReference type="Gene3D" id="3.40.50.300">
    <property type="entry name" value="P-loop containing nucleotide triphosphate hydrolases"/>
    <property type="match status" value="2"/>
</dbReference>
<evidence type="ECO:0000313" key="6">
    <source>
        <dbReference type="Proteomes" id="UP000680279"/>
    </source>
</evidence>
<proteinExistence type="predicted"/>
<dbReference type="SMART" id="SM00382">
    <property type="entry name" value="AAA"/>
    <property type="match status" value="2"/>
</dbReference>
<feature type="domain" description="ABC transporter" evidence="4">
    <location>
        <begin position="317"/>
        <end position="537"/>
    </location>
</feature>
<dbReference type="InterPro" id="IPR027417">
    <property type="entry name" value="P-loop_NTPase"/>
</dbReference>
<evidence type="ECO:0000256" key="1">
    <source>
        <dbReference type="ARBA" id="ARBA00022741"/>
    </source>
</evidence>
<dbReference type="SUPFAM" id="SSF52540">
    <property type="entry name" value="P-loop containing nucleoside triphosphate hydrolases"/>
    <property type="match status" value="2"/>
</dbReference>
<dbReference type="Proteomes" id="UP000680279">
    <property type="component" value="Unassembled WGS sequence"/>
</dbReference>
<evidence type="ECO:0000256" key="3">
    <source>
        <dbReference type="SAM" id="Coils"/>
    </source>
</evidence>
<keyword evidence="1" id="KW-0547">Nucleotide-binding</keyword>
<protein>
    <submittedName>
        <fullName evidence="5">ABC transporter ATP-binding protein YfmR</fullName>
    </submittedName>
</protein>
<keyword evidence="2 5" id="KW-0067">ATP-binding</keyword>
<dbReference type="Gene3D" id="1.10.287.380">
    <property type="entry name" value="Valyl-tRNA synthetase, C-terminal domain"/>
    <property type="match status" value="1"/>
</dbReference>
<organism evidence="5 6">
    <name type="scientific">Siminovitchia fordii</name>
    <dbReference type="NCBI Taxonomy" id="254759"/>
    <lineage>
        <taxon>Bacteria</taxon>
        <taxon>Bacillati</taxon>
        <taxon>Bacillota</taxon>
        <taxon>Bacilli</taxon>
        <taxon>Bacillales</taxon>
        <taxon>Bacillaceae</taxon>
        <taxon>Siminovitchia</taxon>
    </lineage>
</organism>
<sequence length="630" mass="72257">MLTVEHLHKSYGDKILFEDINCTIQDRERIGLIGINGTGKSSFLKIIAGIEAPDQGEINHAKDYRIEYLAQDPVLDADLTVIEQIYYGEADIMKAMRQYEQALERLEREPESEKVQAFLFSMQQKMDELEAWDASAQAKTILTKLGIKHFNQKVGSLSGGQKKRVAIAKALIQPANLLILDEPTNHLDNGTIEWLEKYLASYPGALLLVTHDRYFLNRVTNRIYELDNGQLYAYEGNYELFLEKKAEREAEERANEQKHANTLRRELAWLQRGARARSTKQKARIERIEVMQDHKFNTKKEEAAFQVGTSRLGKKVIELKGIEKSLDGRELISSFDYLLKPGDKIGIIGPNGAGKTTLLNIMVKRIKPDAGDIETGETVKIGYYTQGDEELDDDQRVIDYIKETAHVIHTKNGDFITAEQMLERFLFTRSAQWTYIRKLSGGEKRRLYLLKVLMTEPNVLFLDEPTNDLDTQTLGVLEEYLENFPGVVVAVSHDRYFLDRVVDRLLVFQGGGIIAEFFGNYSEYLEDVPQVSQSSTVEKPLPDKPKTETKKPIKLSYKDQREWEVIEEEIAALEEKIEQLGKQIVEAGSDSMKVQELFQEQQETEAALEKKMERWEELSLMIEEIENSRT</sequence>
<dbReference type="Pfam" id="PF12848">
    <property type="entry name" value="ABC_tran_Xtn"/>
    <property type="match status" value="1"/>
</dbReference>
<keyword evidence="3" id="KW-0175">Coiled coil</keyword>
<feature type="domain" description="ABC transporter" evidence="4">
    <location>
        <begin position="2"/>
        <end position="253"/>
    </location>
</feature>
<accession>A0ABQ4K8E6</accession>
<dbReference type="InterPro" id="IPR032781">
    <property type="entry name" value="ABC_tran_Xtn"/>
</dbReference>
<feature type="coiled-coil region" evidence="3">
    <location>
        <begin position="89"/>
        <end position="116"/>
    </location>
</feature>
<keyword evidence="6" id="KW-1185">Reference proteome</keyword>
<evidence type="ECO:0000259" key="4">
    <source>
        <dbReference type="PROSITE" id="PS50893"/>
    </source>
</evidence>
<dbReference type="Pfam" id="PF16326">
    <property type="entry name" value="ABC_tran_CTD"/>
    <property type="match status" value="1"/>
</dbReference>
<dbReference type="EMBL" id="BOQT01000011">
    <property type="protein sequence ID" value="GIN21866.1"/>
    <property type="molecule type" value="Genomic_DNA"/>
</dbReference>
<dbReference type="PROSITE" id="PS00211">
    <property type="entry name" value="ABC_TRANSPORTER_1"/>
    <property type="match status" value="1"/>
</dbReference>
<dbReference type="GO" id="GO:0005524">
    <property type="term" value="F:ATP binding"/>
    <property type="evidence" value="ECO:0007669"/>
    <property type="project" value="UniProtKB-KW"/>
</dbReference>
<evidence type="ECO:0000256" key="2">
    <source>
        <dbReference type="ARBA" id="ARBA00022840"/>
    </source>
</evidence>
<dbReference type="InterPro" id="IPR037118">
    <property type="entry name" value="Val-tRNA_synth_C_sf"/>
</dbReference>
<dbReference type="InterPro" id="IPR051309">
    <property type="entry name" value="ABCF_ATPase"/>
</dbReference>
<comment type="caution">
    <text evidence="5">The sequence shown here is derived from an EMBL/GenBank/DDBJ whole genome shotgun (WGS) entry which is preliminary data.</text>
</comment>
<dbReference type="PROSITE" id="PS50893">
    <property type="entry name" value="ABC_TRANSPORTER_2"/>
    <property type="match status" value="2"/>
</dbReference>